<dbReference type="HAMAP" id="MF_00164">
    <property type="entry name" value="GlmS"/>
    <property type="match status" value="1"/>
</dbReference>
<dbReference type="GO" id="GO:0005975">
    <property type="term" value="P:carbohydrate metabolic process"/>
    <property type="evidence" value="ECO:0007669"/>
    <property type="project" value="UniProtKB-UniRule"/>
</dbReference>
<dbReference type="PROSITE" id="PS51464">
    <property type="entry name" value="SIS"/>
    <property type="match status" value="2"/>
</dbReference>
<sequence length="608" mass="67146">MCGIVGYVGPRDVIPVLTNGLEKLEYRGYDSAGVAYVQDGKMKVVKTKGRLQNLRDKLGDASQENTIGIGHTRWATHGEPSDINSHPHTNVSGSLAVVHNGIIENFLKLKEWLQEKGVHFVSETDTEVVAHLVNYYYEGDLKTAVMKAVKMLEGSYALGVITVKEPDRIVAVRKDSPLIVGIGKGENLIASDVPAILEYTRDVYFLDDNEVAVIKKDEIQIYDAYGARTTKEAVTIDWDVTQAEKAGYEHFMIKEINEQPKALADTLFPRIHDGKIDLTDAGFSDDMIEGIRKIYIVACGTASYAAQVGKYVIERLARVSVEVDAGSEFRYRNPVLEPDMLVIVISQSGETADTIAALREAKKRGLKVIAITNVVGSTLSREADAVFYTRAGMEIAVASTKAYITQLLALYMIAMEVGRIKGKLADEEYARLLKELERVPELSKEPMEKKKDLQKLASQRYMDQHAFYIGRGLDYAVAMEGTMKIKEVSYIHAEAFSAGELKHGTIALIEKNTLVVALATQADLLEKMMSNIKEVKARGGYVFAIVQERDAATVADQVDQVFTIPNVEDLFAPMLSVIPLQMLGYYAAVSKGCDVDKPRNLAKSVTVE</sequence>
<name>A0A926HSV6_9FIRM</name>
<dbReference type="FunFam" id="3.40.50.10490:FF:000001">
    <property type="entry name" value="Glutamine--fructose-6-phosphate aminotransferase [isomerizing]"/>
    <property type="match status" value="1"/>
</dbReference>
<comment type="function">
    <text evidence="10">Catalyzes the first step in hexosamine metabolism, converting fructose-6P into glucosamine-6P using glutamine as a nitrogen source.</text>
</comment>
<gene>
    <name evidence="10 13" type="primary">glmS</name>
    <name evidence="13" type="ORF">H8693_07930</name>
</gene>
<dbReference type="Pfam" id="PF13522">
    <property type="entry name" value="GATase_6"/>
    <property type="match status" value="1"/>
</dbReference>
<keyword evidence="5 10" id="KW-0963">Cytoplasm</keyword>
<keyword evidence="14" id="KW-1185">Reference proteome</keyword>
<dbReference type="GO" id="GO:0005829">
    <property type="term" value="C:cytosol"/>
    <property type="evidence" value="ECO:0007669"/>
    <property type="project" value="TreeGrafter"/>
</dbReference>
<keyword evidence="8" id="KW-0677">Repeat</keyword>
<evidence type="ECO:0000256" key="10">
    <source>
        <dbReference type="HAMAP-Rule" id="MF_00164"/>
    </source>
</evidence>
<dbReference type="AlphaFoldDB" id="A0A926HSV6"/>
<dbReference type="PROSITE" id="PS51278">
    <property type="entry name" value="GATASE_TYPE_2"/>
    <property type="match status" value="1"/>
</dbReference>
<feature type="domain" description="SIS" evidence="12">
    <location>
        <begin position="457"/>
        <end position="598"/>
    </location>
</feature>
<dbReference type="InterPro" id="IPR046348">
    <property type="entry name" value="SIS_dom_sf"/>
</dbReference>
<dbReference type="CDD" id="cd00714">
    <property type="entry name" value="GFAT"/>
    <property type="match status" value="1"/>
</dbReference>
<evidence type="ECO:0000256" key="5">
    <source>
        <dbReference type="ARBA" id="ARBA00022490"/>
    </source>
</evidence>
<accession>A0A926HSV6</accession>
<keyword evidence="9" id="KW-0315">Glutamine amidotransferase</keyword>
<comment type="caution">
    <text evidence="13">The sequence shown here is derived from an EMBL/GenBank/DDBJ whole genome shotgun (WGS) entry which is preliminary data.</text>
</comment>
<dbReference type="InterPro" id="IPR017932">
    <property type="entry name" value="GATase_2_dom"/>
</dbReference>
<dbReference type="SUPFAM" id="SSF56235">
    <property type="entry name" value="N-terminal nucleophile aminohydrolases (Ntn hydrolases)"/>
    <property type="match status" value="1"/>
</dbReference>
<feature type="domain" description="SIS" evidence="12">
    <location>
        <begin position="283"/>
        <end position="423"/>
    </location>
</feature>
<dbReference type="GO" id="GO:0097367">
    <property type="term" value="F:carbohydrate derivative binding"/>
    <property type="evidence" value="ECO:0007669"/>
    <property type="project" value="InterPro"/>
</dbReference>
<keyword evidence="6 10" id="KW-0032">Aminotransferase</keyword>
<dbReference type="EMBL" id="JACRSS010000003">
    <property type="protein sequence ID" value="MBC8538862.1"/>
    <property type="molecule type" value="Genomic_DNA"/>
</dbReference>
<dbReference type="GO" id="GO:0004360">
    <property type="term" value="F:glutamine-fructose-6-phosphate transaminase (isomerizing) activity"/>
    <property type="evidence" value="ECO:0007669"/>
    <property type="project" value="UniProtKB-UniRule"/>
</dbReference>
<dbReference type="GO" id="GO:0006487">
    <property type="term" value="P:protein N-linked glycosylation"/>
    <property type="evidence" value="ECO:0007669"/>
    <property type="project" value="TreeGrafter"/>
</dbReference>
<dbReference type="RefSeq" id="WP_178618269.1">
    <property type="nucleotide sequence ID" value="NZ_JACRSS010000003.1"/>
</dbReference>
<reference evidence="13" key="1">
    <citation type="submission" date="2020-08" db="EMBL/GenBank/DDBJ databases">
        <title>Genome public.</title>
        <authorList>
            <person name="Liu C."/>
            <person name="Sun Q."/>
        </authorList>
    </citation>
    <scope>NUCLEOTIDE SEQUENCE</scope>
    <source>
        <strain evidence="13">NSJ-63</strain>
    </source>
</reference>
<protein>
    <recommendedName>
        <fullName evidence="4 10">Glutamine--fructose-6-phosphate aminotransferase [isomerizing]</fullName>
        <ecNumber evidence="3 10">2.6.1.16</ecNumber>
    </recommendedName>
    <alternativeName>
        <fullName evidence="10">D-fructose-6-phosphate amidotransferase</fullName>
    </alternativeName>
    <alternativeName>
        <fullName evidence="10">GFAT</fullName>
    </alternativeName>
    <alternativeName>
        <fullName evidence="10">Glucosamine-6-phosphate synthase</fullName>
    </alternativeName>
    <alternativeName>
        <fullName evidence="10">Hexosephosphate aminotransferase</fullName>
    </alternativeName>
    <alternativeName>
        <fullName evidence="10">L-glutamine--D-fructose-6-phosphate amidotransferase</fullName>
    </alternativeName>
</protein>
<dbReference type="NCBIfam" id="TIGR01135">
    <property type="entry name" value="glmS"/>
    <property type="match status" value="1"/>
</dbReference>
<dbReference type="PANTHER" id="PTHR10937">
    <property type="entry name" value="GLUCOSAMINE--FRUCTOSE-6-PHOSPHATE AMINOTRANSFERASE, ISOMERIZING"/>
    <property type="match status" value="1"/>
</dbReference>
<feature type="initiator methionine" description="Removed" evidence="10">
    <location>
        <position position="1"/>
    </location>
</feature>
<evidence type="ECO:0000313" key="13">
    <source>
        <dbReference type="EMBL" id="MBC8538862.1"/>
    </source>
</evidence>
<evidence type="ECO:0000259" key="11">
    <source>
        <dbReference type="PROSITE" id="PS51278"/>
    </source>
</evidence>
<dbReference type="EC" id="2.6.1.16" evidence="3 10"/>
<comment type="subunit">
    <text evidence="10">Homodimer.</text>
</comment>
<evidence type="ECO:0000256" key="8">
    <source>
        <dbReference type="ARBA" id="ARBA00022737"/>
    </source>
</evidence>
<dbReference type="InterPro" id="IPR035490">
    <property type="entry name" value="GlmS/FrlB_SIS"/>
</dbReference>
<comment type="catalytic activity">
    <reaction evidence="1 10">
        <text>D-fructose 6-phosphate + L-glutamine = D-glucosamine 6-phosphate + L-glutamate</text>
        <dbReference type="Rhea" id="RHEA:13237"/>
        <dbReference type="ChEBI" id="CHEBI:29985"/>
        <dbReference type="ChEBI" id="CHEBI:58359"/>
        <dbReference type="ChEBI" id="CHEBI:58725"/>
        <dbReference type="ChEBI" id="CHEBI:61527"/>
        <dbReference type="EC" id="2.6.1.16"/>
    </reaction>
</comment>
<evidence type="ECO:0000256" key="4">
    <source>
        <dbReference type="ARBA" id="ARBA00016090"/>
    </source>
</evidence>
<evidence type="ECO:0000259" key="12">
    <source>
        <dbReference type="PROSITE" id="PS51464"/>
    </source>
</evidence>
<dbReference type="FunFam" id="3.60.20.10:FF:000006">
    <property type="entry name" value="Glutamine--fructose-6-phosphate aminotransferase [isomerizing]"/>
    <property type="match status" value="1"/>
</dbReference>
<keyword evidence="7 10" id="KW-0808">Transferase</keyword>
<dbReference type="PANTHER" id="PTHR10937:SF0">
    <property type="entry name" value="GLUTAMINE--FRUCTOSE-6-PHOSPHATE TRANSAMINASE (ISOMERIZING)"/>
    <property type="match status" value="1"/>
</dbReference>
<evidence type="ECO:0000256" key="6">
    <source>
        <dbReference type="ARBA" id="ARBA00022576"/>
    </source>
</evidence>
<evidence type="ECO:0000256" key="9">
    <source>
        <dbReference type="ARBA" id="ARBA00022962"/>
    </source>
</evidence>
<dbReference type="InterPro" id="IPR029055">
    <property type="entry name" value="Ntn_hydrolases_N"/>
</dbReference>
<proteinExistence type="inferred from homology"/>
<evidence type="ECO:0000313" key="14">
    <source>
        <dbReference type="Proteomes" id="UP000617951"/>
    </source>
</evidence>
<feature type="domain" description="Glutamine amidotransferase type-2" evidence="11">
    <location>
        <begin position="2"/>
        <end position="217"/>
    </location>
</feature>
<dbReference type="InterPro" id="IPR001347">
    <property type="entry name" value="SIS_dom"/>
</dbReference>
<feature type="active site" description="Nucleophile; for GATase activity" evidence="10">
    <location>
        <position position="2"/>
    </location>
</feature>
<dbReference type="SUPFAM" id="SSF53697">
    <property type="entry name" value="SIS domain"/>
    <property type="match status" value="1"/>
</dbReference>
<evidence type="ECO:0000256" key="2">
    <source>
        <dbReference type="ARBA" id="ARBA00004496"/>
    </source>
</evidence>
<evidence type="ECO:0000256" key="1">
    <source>
        <dbReference type="ARBA" id="ARBA00001031"/>
    </source>
</evidence>
<dbReference type="InterPro" id="IPR047084">
    <property type="entry name" value="GFAT_N"/>
</dbReference>
<dbReference type="Gene3D" id="3.60.20.10">
    <property type="entry name" value="Glutamine Phosphoribosylpyrophosphate, subunit 1, domain 1"/>
    <property type="match status" value="1"/>
</dbReference>
<dbReference type="GO" id="GO:0006047">
    <property type="term" value="P:UDP-N-acetylglucosamine metabolic process"/>
    <property type="evidence" value="ECO:0007669"/>
    <property type="project" value="TreeGrafter"/>
</dbReference>
<dbReference type="NCBIfam" id="NF001484">
    <property type="entry name" value="PRK00331.1"/>
    <property type="match status" value="1"/>
</dbReference>
<organism evidence="13 14">
    <name type="scientific">Guopingia tenuis</name>
    <dbReference type="NCBI Taxonomy" id="2763656"/>
    <lineage>
        <taxon>Bacteria</taxon>
        <taxon>Bacillati</taxon>
        <taxon>Bacillota</taxon>
        <taxon>Clostridia</taxon>
        <taxon>Christensenellales</taxon>
        <taxon>Christensenellaceae</taxon>
        <taxon>Guopingia</taxon>
    </lineage>
</organism>
<comment type="subcellular location">
    <subcellularLocation>
        <location evidence="2 10">Cytoplasm</location>
    </subcellularLocation>
</comment>
<dbReference type="GO" id="GO:0006002">
    <property type="term" value="P:fructose 6-phosphate metabolic process"/>
    <property type="evidence" value="ECO:0007669"/>
    <property type="project" value="TreeGrafter"/>
</dbReference>
<dbReference type="InterPro" id="IPR035466">
    <property type="entry name" value="GlmS/AgaS_SIS"/>
</dbReference>
<dbReference type="Gene3D" id="3.40.50.10490">
    <property type="entry name" value="Glucose-6-phosphate isomerase like protein, domain 1"/>
    <property type="match status" value="2"/>
</dbReference>
<evidence type="ECO:0000256" key="7">
    <source>
        <dbReference type="ARBA" id="ARBA00022679"/>
    </source>
</evidence>
<dbReference type="CDD" id="cd05008">
    <property type="entry name" value="SIS_GlmS_GlmD_1"/>
    <property type="match status" value="1"/>
</dbReference>
<dbReference type="Proteomes" id="UP000617951">
    <property type="component" value="Unassembled WGS sequence"/>
</dbReference>
<dbReference type="CDD" id="cd05009">
    <property type="entry name" value="SIS_GlmS_GlmD_2"/>
    <property type="match status" value="1"/>
</dbReference>
<dbReference type="Pfam" id="PF01380">
    <property type="entry name" value="SIS"/>
    <property type="match status" value="2"/>
</dbReference>
<evidence type="ECO:0000256" key="3">
    <source>
        <dbReference type="ARBA" id="ARBA00012916"/>
    </source>
</evidence>
<feature type="active site" description="For Fru-6P isomerization activity" evidence="10">
    <location>
        <position position="603"/>
    </location>
</feature>
<dbReference type="InterPro" id="IPR005855">
    <property type="entry name" value="GFAT"/>
</dbReference>